<organism evidence="2 3">
    <name type="scientific">Metallosphaera tengchongensis</name>
    <dbReference type="NCBI Taxonomy" id="1532350"/>
    <lineage>
        <taxon>Archaea</taxon>
        <taxon>Thermoproteota</taxon>
        <taxon>Thermoprotei</taxon>
        <taxon>Sulfolobales</taxon>
        <taxon>Sulfolobaceae</taxon>
        <taxon>Metallosphaera</taxon>
    </lineage>
</organism>
<dbReference type="PANTHER" id="PTHR30535">
    <property type="entry name" value="VITAMIN B12-BINDING PROTEIN"/>
    <property type="match status" value="1"/>
</dbReference>
<proteinExistence type="predicted"/>
<dbReference type="Gene3D" id="3.40.50.1980">
    <property type="entry name" value="Nitrogenase molybdenum iron protein domain"/>
    <property type="match status" value="2"/>
</dbReference>
<dbReference type="GeneID" id="55642178"/>
<protein>
    <submittedName>
        <fullName evidence="2">ABC transporter substrate-binding protein</fullName>
    </submittedName>
</protein>
<dbReference type="EMBL" id="CP049074">
    <property type="protein sequence ID" value="QKR00583.1"/>
    <property type="molecule type" value="Genomic_DNA"/>
</dbReference>
<accession>A0A6N0NXI8</accession>
<dbReference type="SUPFAM" id="SSF53807">
    <property type="entry name" value="Helical backbone' metal receptor"/>
    <property type="match status" value="1"/>
</dbReference>
<gene>
    <name evidence="2" type="ORF">GWK48_09500</name>
</gene>
<dbReference type="AlphaFoldDB" id="A0A6N0NXI8"/>
<dbReference type="PANTHER" id="PTHR30535:SF34">
    <property type="entry name" value="MOLYBDATE-BINDING PROTEIN MOLA"/>
    <property type="match status" value="1"/>
</dbReference>
<sequence length="316" mass="34370">MKFKLIALILVLVVALTLVYSIHFSSSPQKSVNQRIVSLSPSDTQILLSLGLGKEIVGMDQYSLSLLELVNGTGYVPKNLTVVSLPPNVSGIVLLRPTLVVGEEGILGNSVTQLQEAGLNLLLTNNDYAQNFSEIEGSVLNLSTGLGVKGEGENLVSWMNSKLSSYETHGNTTVAYLIWVCPNYEFYSAGGNVFINNILTLAGGVNVFGNYSGYPLLGPSSLILSDPQVILVQEMYNLSYTYYMVNHIPGIQGTKAYKDHRIYVLSRNLPTDLMNEPGPLSVYGVGLMSQILKGNAPSYVNTSYVMRELNVTMPVF</sequence>
<feature type="domain" description="Fe/B12 periplasmic-binding" evidence="1">
    <location>
        <begin position="35"/>
        <end position="299"/>
    </location>
</feature>
<dbReference type="InterPro" id="IPR050902">
    <property type="entry name" value="ABC_Transporter_SBP"/>
</dbReference>
<name>A0A6N0NXI8_9CREN</name>
<dbReference type="KEGG" id="mten:GWK48_09500"/>
<keyword evidence="3" id="KW-1185">Reference proteome</keyword>
<evidence type="ECO:0000313" key="2">
    <source>
        <dbReference type="EMBL" id="QKR00583.1"/>
    </source>
</evidence>
<evidence type="ECO:0000313" key="3">
    <source>
        <dbReference type="Proteomes" id="UP000509301"/>
    </source>
</evidence>
<dbReference type="InterPro" id="IPR002491">
    <property type="entry name" value="ABC_transptr_periplasmic_BD"/>
</dbReference>
<dbReference type="OrthoDB" id="24039at2157"/>
<dbReference type="Proteomes" id="UP000509301">
    <property type="component" value="Chromosome"/>
</dbReference>
<dbReference type="PROSITE" id="PS50983">
    <property type="entry name" value="FE_B12_PBP"/>
    <property type="match status" value="1"/>
</dbReference>
<dbReference type="Pfam" id="PF01497">
    <property type="entry name" value="Peripla_BP_2"/>
    <property type="match status" value="1"/>
</dbReference>
<evidence type="ECO:0000259" key="1">
    <source>
        <dbReference type="PROSITE" id="PS50983"/>
    </source>
</evidence>
<reference evidence="2 3" key="1">
    <citation type="submission" date="2020-02" db="EMBL/GenBank/DDBJ databases">
        <title>Comparative genome analysis reveals the metabolism and evolution of the thermophilic archaeal genus Metallosphaera.</title>
        <authorList>
            <person name="Jiang C."/>
        </authorList>
    </citation>
    <scope>NUCLEOTIDE SEQUENCE [LARGE SCALE GENOMIC DNA]</scope>
    <source>
        <strain evidence="2 3">Ric-A</strain>
    </source>
</reference>
<dbReference type="RefSeq" id="WP_174631712.1">
    <property type="nucleotide sequence ID" value="NZ_CP049074.1"/>
</dbReference>